<comment type="similarity">
    <text evidence="2">Belongs to the nucleobase:cation symporter-2 (NCS2) (TC 2.A.40) family. Azg-like subfamily.</text>
</comment>
<dbReference type="InterPro" id="IPR006043">
    <property type="entry name" value="NCS2"/>
</dbReference>
<dbReference type="PANTHER" id="PTHR43337:SF1">
    <property type="entry name" value="XANTHINE_URACIL PERMEASE C887.17-RELATED"/>
    <property type="match status" value="1"/>
</dbReference>
<dbReference type="GO" id="GO:0005886">
    <property type="term" value="C:plasma membrane"/>
    <property type="evidence" value="ECO:0007669"/>
    <property type="project" value="TreeGrafter"/>
</dbReference>
<keyword evidence="6 7" id="KW-0472">Membrane</keyword>
<evidence type="ECO:0000256" key="4">
    <source>
        <dbReference type="ARBA" id="ARBA00022692"/>
    </source>
</evidence>
<evidence type="ECO:0000256" key="7">
    <source>
        <dbReference type="SAM" id="Phobius"/>
    </source>
</evidence>
<dbReference type="GO" id="GO:0015854">
    <property type="term" value="P:guanine transport"/>
    <property type="evidence" value="ECO:0007669"/>
    <property type="project" value="TreeGrafter"/>
</dbReference>
<dbReference type="GO" id="GO:0012505">
    <property type="term" value="C:endomembrane system"/>
    <property type="evidence" value="ECO:0007669"/>
    <property type="project" value="UniProtKB-SubCell"/>
</dbReference>
<proteinExistence type="inferred from homology"/>
<evidence type="ECO:0000256" key="2">
    <source>
        <dbReference type="ARBA" id="ARBA00005697"/>
    </source>
</evidence>
<dbReference type="AlphaFoldDB" id="A0A3S3M8K3"/>
<evidence type="ECO:0000256" key="5">
    <source>
        <dbReference type="ARBA" id="ARBA00022989"/>
    </source>
</evidence>
<comment type="caution">
    <text evidence="8">The sequence shown here is derived from an EMBL/GenBank/DDBJ whole genome shotgun (WGS) entry which is preliminary data.</text>
</comment>
<dbReference type="GO" id="GO:0015853">
    <property type="term" value="P:adenine transport"/>
    <property type="evidence" value="ECO:0007669"/>
    <property type="project" value="TreeGrafter"/>
</dbReference>
<name>A0A3S3M8K3_9MAGN</name>
<keyword evidence="5 7" id="KW-1133">Transmembrane helix</keyword>
<feature type="transmembrane region" description="Helical" evidence="7">
    <location>
        <begin position="123"/>
        <end position="142"/>
    </location>
</feature>
<organism evidence="8 9">
    <name type="scientific">Cinnamomum micranthum f. kanehirae</name>
    <dbReference type="NCBI Taxonomy" id="337451"/>
    <lineage>
        <taxon>Eukaryota</taxon>
        <taxon>Viridiplantae</taxon>
        <taxon>Streptophyta</taxon>
        <taxon>Embryophyta</taxon>
        <taxon>Tracheophyta</taxon>
        <taxon>Spermatophyta</taxon>
        <taxon>Magnoliopsida</taxon>
        <taxon>Magnoliidae</taxon>
        <taxon>Laurales</taxon>
        <taxon>Lauraceae</taxon>
        <taxon>Cinnamomum</taxon>
    </lineage>
</organism>
<comment type="subcellular location">
    <subcellularLocation>
        <location evidence="1">Endomembrane system</location>
        <topology evidence="1">Multi-pass membrane protein</topology>
    </subcellularLocation>
</comment>
<gene>
    <name evidence="8" type="ORF">CKAN_00757600</name>
</gene>
<keyword evidence="9" id="KW-1185">Reference proteome</keyword>
<dbReference type="Proteomes" id="UP000283530">
    <property type="component" value="Unassembled WGS sequence"/>
</dbReference>
<dbReference type="InterPro" id="IPR045018">
    <property type="entry name" value="Azg-like"/>
</dbReference>
<keyword evidence="4 7" id="KW-0812">Transmembrane</keyword>
<evidence type="ECO:0000256" key="1">
    <source>
        <dbReference type="ARBA" id="ARBA00004127"/>
    </source>
</evidence>
<evidence type="ECO:0000313" key="8">
    <source>
        <dbReference type="EMBL" id="RWR79021.1"/>
    </source>
</evidence>
<dbReference type="GO" id="GO:0005345">
    <property type="term" value="F:purine nucleobase transmembrane transporter activity"/>
    <property type="evidence" value="ECO:0007669"/>
    <property type="project" value="TreeGrafter"/>
</dbReference>
<dbReference type="Pfam" id="PF00860">
    <property type="entry name" value="Xan_ur_permease"/>
    <property type="match status" value="1"/>
</dbReference>
<evidence type="ECO:0000256" key="3">
    <source>
        <dbReference type="ARBA" id="ARBA00022448"/>
    </source>
</evidence>
<dbReference type="PANTHER" id="PTHR43337">
    <property type="entry name" value="XANTHINE/URACIL PERMEASE C887.17-RELATED"/>
    <property type="match status" value="1"/>
</dbReference>
<reference evidence="8 9" key="1">
    <citation type="journal article" date="2019" name="Nat. Plants">
        <title>Stout camphor tree genome fills gaps in understanding of flowering plant genome evolution.</title>
        <authorList>
            <person name="Chaw S.M."/>
            <person name="Liu Y.C."/>
            <person name="Wu Y.W."/>
            <person name="Wang H.Y."/>
            <person name="Lin C.I."/>
            <person name="Wu C.S."/>
            <person name="Ke H.M."/>
            <person name="Chang L.Y."/>
            <person name="Hsu C.Y."/>
            <person name="Yang H.T."/>
            <person name="Sudianto E."/>
            <person name="Hsu M.H."/>
            <person name="Wu K.P."/>
            <person name="Wang L.N."/>
            <person name="Leebens-Mack J.H."/>
            <person name="Tsai I.J."/>
        </authorList>
    </citation>
    <scope>NUCLEOTIDE SEQUENCE [LARGE SCALE GENOMIC DNA]</scope>
    <source>
        <strain evidence="9">cv. Chaw 1501</strain>
        <tissue evidence="8">Young leaves</tissue>
    </source>
</reference>
<dbReference type="OrthoDB" id="1920886at2759"/>
<dbReference type="STRING" id="337451.A0A3S3M8K3"/>
<evidence type="ECO:0000313" key="9">
    <source>
        <dbReference type="Proteomes" id="UP000283530"/>
    </source>
</evidence>
<accession>A0A3S3M8K3</accession>
<feature type="transmembrane region" description="Helical" evidence="7">
    <location>
        <begin position="176"/>
        <end position="195"/>
    </location>
</feature>
<keyword evidence="3" id="KW-0813">Transport</keyword>
<dbReference type="EMBL" id="QPKB01000003">
    <property type="protein sequence ID" value="RWR79021.1"/>
    <property type="molecule type" value="Genomic_DNA"/>
</dbReference>
<sequence length="261" mass="28455">MEIENQNNNKLSLSTRWDSTLTRLNSSIAHSRLGKHFKLLDRNTTFTTELRAGTATFLTMAYILAANATILTDSGGPCSVSDCTPICSNPPSCTTTHLPDSSCKFPPVNPGYALCLQTTRRDLIVATAASSLLGCLIMGLFANLPLALAPGMGTNAYFAYTVVGFHGSGNLPYRTALAAVFLEGLLFLLISAVGLRAQLAKLVPKPCSDLLLRRNRTLPGLYRTPERTGNRACRVQPLHSRHHRCLPHLLTCFPRPCRNCR</sequence>
<protein>
    <submittedName>
        <fullName evidence="8">Adenine/guanine permease AZG1</fullName>
    </submittedName>
</protein>
<evidence type="ECO:0000256" key="6">
    <source>
        <dbReference type="ARBA" id="ARBA00023136"/>
    </source>
</evidence>